<evidence type="ECO:0000313" key="8">
    <source>
        <dbReference type="Proteomes" id="UP001501410"/>
    </source>
</evidence>
<evidence type="ECO:0000256" key="4">
    <source>
        <dbReference type="ARBA" id="ARBA00023235"/>
    </source>
</evidence>
<dbReference type="CDD" id="cd03319">
    <property type="entry name" value="L-Ala-DL-Glu_epimerase"/>
    <property type="match status" value="1"/>
</dbReference>
<feature type="domain" description="Mandelate racemase/muconate lactonizing enzyme C-terminal" evidence="6">
    <location>
        <begin position="138"/>
        <end position="227"/>
    </location>
</feature>
<dbReference type="SFLD" id="SFLDS00001">
    <property type="entry name" value="Enolase"/>
    <property type="match status" value="1"/>
</dbReference>
<dbReference type="EC" id="5.1.1.-" evidence="5"/>
<dbReference type="SUPFAM" id="SSF54826">
    <property type="entry name" value="Enolase N-terminal domain-like"/>
    <property type="match status" value="1"/>
</dbReference>
<keyword evidence="2 5" id="KW-0479">Metal-binding</keyword>
<organism evidence="7 8">
    <name type="scientific">Rurimicrobium arvi</name>
    <dbReference type="NCBI Taxonomy" id="2049916"/>
    <lineage>
        <taxon>Bacteria</taxon>
        <taxon>Pseudomonadati</taxon>
        <taxon>Bacteroidota</taxon>
        <taxon>Chitinophagia</taxon>
        <taxon>Chitinophagales</taxon>
        <taxon>Chitinophagaceae</taxon>
        <taxon>Rurimicrobium</taxon>
    </lineage>
</organism>
<dbReference type="PANTHER" id="PTHR48073:SF2">
    <property type="entry name" value="O-SUCCINYLBENZOATE SYNTHASE"/>
    <property type="match status" value="1"/>
</dbReference>
<dbReference type="SMART" id="SM00922">
    <property type="entry name" value="MR_MLE"/>
    <property type="match status" value="1"/>
</dbReference>
<dbReference type="PANTHER" id="PTHR48073">
    <property type="entry name" value="O-SUCCINYLBENZOATE SYNTHASE-RELATED"/>
    <property type="match status" value="1"/>
</dbReference>
<dbReference type="EMBL" id="BAABEZ010000022">
    <property type="protein sequence ID" value="GAA4457441.1"/>
    <property type="molecule type" value="Genomic_DNA"/>
</dbReference>
<dbReference type="InterPro" id="IPR013341">
    <property type="entry name" value="Mandelate_racemase_N_dom"/>
</dbReference>
<evidence type="ECO:0000256" key="1">
    <source>
        <dbReference type="ARBA" id="ARBA00008031"/>
    </source>
</evidence>
<dbReference type="Proteomes" id="UP001501410">
    <property type="component" value="Unassembled WGS sequence"/>
</dbReference>
<keyword evidence="3 5" id="KW-0460">Magnesium</keyword>
<dbReference type="InterPro" id="IPR013342">
    <property type="entry name" value="Mandelate_racemase_C"/>
</dbReference>
<dbReference type="InterPro" id="IPR034603">
    <property type="entry name" value="Dipeptide_epimerase"/>
</dbReference>
<evidence type="ECO:0000256" key="2">
    <source>
        <dbReference type="ARBA" id="ARBA00022723"/>
    </source>
</evidence>
<dbReference type="Pfam" id="PF02746">
    <property type="entry name" value="MR_MLE_N"/>
    <property type="match status" value="1"/>
</dbReference>
<evidence type="ECO:0000256" key="5">
    <source>
        <dbReference type="RuleBase" id="RU366006"/>
    </source>
</evidence>
<reference evidence="8" key="1">
    <citation type="journal article" date="2019" name="Int. J. Syst. Evol. Microbiol.">
        <title>The Global Catalogue of Microorganisms (GCM) 10K type strain sequencing project: providing services to taxonomists for standard genome sequencing and annotation.</title>
        <authorList>
            <consortium name="The Broad Institute Genomics Platform"/>
            <consortium name="The Broad Institute Genome Sequencing Center for Infectious Disease"/>
            <person name="Wu L."/>
            <person name="Ma J."/>
        </authorList>
    </citation>
    <scope>NUCLEOTIDE SEQUENCE [LARGE SCALE GENOMIC DNA]</scope>
    <source>
        <strain evidence="8">JCM 31921</strain>
    </source>
</reference>
<evidence type="ECO:0000256" key="3">
    <source>
        <dbReference type="ARBA" id="ARBA00022842"/>
    </source>
</evidence>
<name>A0ABP8MWW6_9BACT</name>
<evidence type="ECO:0000259" key="6">
    <source>
        <dbReference type="SMART" id="SM00922"/>
    </source>
</evidence>
<dbReference type="SUPFAM" id="SSF51604">
    <property type="entry name" value="Enolase C-terminal domain-like"/>
    <property type="match status" value="1"/>
</dbReference>
<keyword evidence="8" id="KW-1185">Reference proteome</keyword>
<keyword evidence="4 5" id="KW-0413">Isomerase</keyword>
<dbReference type="InterPro" id="IPR036849">
    <property type="entry name" value="Enolase-like_C_sf"/>
</dbReference>
<evidence type="ECO:0000313" key="7">
    <source>
        <dbReference type="EMBL" id="GAA4457441.1"/>
    </source>
</evidence>
<comment type="similarity">
    <text evidence="1 5">Belongs to the mandelate racemase/muconate lactonizing enzyme family.</text>
</comment>
<dbReference type="InterPro" id="IPR029017">
    <property type="entry name" value="Enolase-like_N"/>
</dbReference>
<dbReference type="InterPro" id="IPR029065">
    <property type="entry name" value="Enolase_C-like"/>
</dbReference>
<protein>
    <recommendedName>
        <fullName evidence="5">Dipeptide epimerase</fullName>
        <ecNumber evidence="5">5.1.1.-</ecNumber>
    </recommendedName>
</protein>
<comment type="cofactor">
    <cofactor evidence="5">
        <name>Mg(2+)</name>
        <dbReference type="ChEBI" id="CHEBI:18420"/>
    </cofactor>
    <text evidence="5">Binds 1 Mg(2+) ion per subunit.</text>
</comment>
<dbReference type="Gene3D" id="3.20.20.120">
    <property type="entry name" value="Enolase-like C-terminal domain"/>
    <property type="match status" value="1"/>
</dbReference>
<dbReference type="Gene3D" id="3.30.390.10">
    <property type="entry name" value="Enolase-like, N-terminal domain"/>
    <property type="match status" value="1"/>
</dbReference>
<gene>
    <name evidence="7" type="ORF">GCM10023092_24310</name>
</gene>
<proteinExistence type="inferred from homology"/>
<dbReference type="RefSeq" id="WP_344827476.1">
    <property type="nucleotide sequence ID" value="NZ_BAABEZ010000022.1"/>
</dbReference>
<dbReference type="SFLD" id="SFLDG00180">
    <property type="entry name" value="muconate_cycloisomerase"/>
    <property type="match status" value="1"/>
</dbReference>
<comment type="caution">
    <text evidence="7">The sequence shown here is derived from an EMBL/GenBank/DDBJ whole genome shotgun (WGS) entry which is preliminary data.</text>
</comment>
<dbReference type="Pfam" id="PF13378">
    <property type="entry name" value="MR_MLE_C"/>
    <property type="match status" value="1"/>
</dbReference>
<accession>A0ABP8MWW6</accession>
<sequence>MLQLASFRFELPFEYPFTIAKGTKTRQPSLVVSLGLRHWRGFGEAPAISYYNVTVDAMAELLQEKSAMISRYAMTDPQRFWHFLHHLIPGNNFLIAALDIAGWDLFAQMRNMPLRYLLGAGPERVAPITDYTLGIDTVEQMLAKARRHPWPVYKIKVNRAEDLDLLIRLRAETESPFRLDANEGLDYDTVLRLLPEWQKLGVELVEQPLPKGEWEAMKELKKRSSIPFFADESCVEESDVVRCVDAFSGINIKLTKCGGITPALRMIAEARKRDLKVMLGSMNETTIGTAAMVHLSPLADFLDADGPLLLSEDIAEGLHYEQGRVTCRPAPGLGIRFLGQPRQRSYFEN</sequence>